<gene>
    <name evidence="2" type="ORF">IPO85_15150</name>
</gene>
<reference evidence="2 3" key="1">
    <citation type="submission" date="2020-10" db="EMBL/GenBank/DDBJ databases">
        <title>Connecting structure to function with the recovery of over 1000 high-quality activated sludge metagenome-assembled genomes encoding full-length rRNA genes using long-read sequencing.</title>
        <authorList>
            <person name="Singleton C.M."/>
            <person name="Petriglieri F."/>
            <person name="Kristensen J.M."/>
            <person name="Kirkegaard R.H."/>
            <person name="Michaelsen T.Y."/>
            <person name="Andersen M.H."/>
            <person name="Karst S.M."/>
            <person name="Dueholm M.S."/>
            <person name="Nielsen P.H."/>
            <person name="Albertsen M."/>
        </authorList>
    </citation>
    <scope>NUCLEOTIDE SEQUENCE [LARGE SCALE GENOMIC DNA]</scope>
    <source>
        <strain evidence="2">Ribe_18-Q3-R11-54_BAT3C.373</strain>
    </source>
</reference>
<evidence type="ECO:0000313" key="2">
    <source>
        <dbReference type="EMBL" id="MBK9718821.1"/>
    </source>
</evidence>
<evidence type="ECO:0000256" key="1">
    <source>
        <dbReference type="SAM" id="Phobius"/>
    </source>
</evidence>
<feature type="transmembrane region" description="Helical" evidence="1">
    <location>
        <begin position="43"/>
        <end position="63"/>
    </location>
</feature>
<keyword evidence="1" id="KW-0472">Membrane</keyword>
<name>A0A9D7SCC7_9BACT</name>
<comment type="caution">
    <text evidence="2">The sequence shown here is derived from an EMBL/GenBank/DDBJ whole genome shotgun (WGS) entry which is preliminary data.</text>
</comment>
<dbReference type="AlphaFoldDB" id="A0A9D7SCC7"/>
<sequence>MSTNSQVNSSNPFSESGSKLVLQVPKEIKVKLVNSSELINLKIWSILSSFFSNATVGFWVWYCQTENSNQQIIKVMAIVTTLFTLGFICVTLYYNYKLKEETSEIKYTPHN</sequence>
<evidence type="ECO:0000313" key="3">
    <source>
        <dbReference type="Proteomes" id="UP000808349"/>
    </source>
</evidence>
<organism evidence="2 3">
    <name type="scientific">Candidatus Defluviibacterium haderslevense</name>
    <dbReference type="NCBI Taxonomy" id="2981993"/>
    <lineage>
        <taxon>Bacteria</taxon>
        <taxon>Pseudomonadati</taxon>
        <taxon>Bacteroidota</taxon>
        <taxon>Saprospiria</taxon>
        <taxon>Saprospirales</taxon>
        <taxon>Saprospiraceae</taxon>
        <taxon>Candidatus Defluviibacterium</taxon>
    </lineage>
</organism>
<keyword evidence="1" id="KW-1133">Transmembrane helix</keyword>
<dbReference type="EMBL" id="JADKFW010000013">
    <property type="protein sequence ID" value="MBK9718821.1"/>
    <property type="molecule type" value="Genomic_DNA"/>
</dbReference>
<keyword evidence="1" id="KW-0812">Transmembrane</keyword>
<feature type="transmembrane region" description="Helical" evidence="1">
    <location>
        <begin position="75"/>
        <end position="94"/>
    </location>
</feature>
<dbReference type="Proteomes" id="UP000808349">
    <property type="component" value="Unassembled WGS sequence"/>
</dbReference>
<accession>A0A9D7SCC7</accession>
<protein>
    <submittedName>
        <fullName evidence="2">Uncharacterized protein</fullName>
    </submittedName>
</protein>
<proteinExistence type="predicted"/>